<evidence type="ECO:0008006" key="4">
    <source>
        <dbReference type="Google" id="ProtNLM"/>
    </source>
</evidence>
<name>A0A1F8CLH5_9BACT</name>
<evidence type="ECO:0000313" key="2">
    <source>
        <dbReference type="EMBL" id="OGM77111.1"/>
    </source>
</evidence>
<evidence type="ECO:0000313" key="3">
    <source>
        <dbReference type="Proteomes" id="UP000179241"/>
    </source>
</evidence>
<dbReference type="PANTHER" id="PTHR34475:SF1">
    <property type="entry name" value="CYTOSKELETON PROTEIN RODZ"/>
    <property type="match status" value="1"/>
</dbReference>
<dbReference type="Gene3D" id="1.10.260.40">
    <property type="entry name" value="lambda repressor-like DNA-binding domains"/>
    <property type="match status" value="1"/>
</dbReference>
<feature type="transmembrane region" description="Helical" evidence="1">
    <location>
        <begin position="100"/>
        <end position="119"/>
    </location>
</feature>
<keyword evidence="1" id="KW-0472">Membrane</keyword>
<dbReference type="InterPro" id="IPR010982">
    <property type="entry name" value="Lambda_DNA-bd_dom_sf"/>
</dbReference>
<dbReference type="Gene3D" id="2.60.40.10">
    <property type="entry name" value="Immunoglobulins"/>
    <property type="match status" value="1"/>
</dbReference>
<dbReference type="AlphaFoldDB" id="A0A1F8CLH5"/>
<gene>
    <name evidence="2" type="ORF">A2188_00790</name>
</gene>
<organism evidence="2 3">
    <name type="scientific">Candidatus Woesebacteria bacterium RIFOXYA1_FULL_43_9</name>
    <dbReference type="NCBI Taxonomy" id="1802534"/>
    <lineage>
        <taxon>Bacteria</taxon>
        <taxon>Candidatus Woeseibacteriota</taxon>
    </lineage>
</organism>
<dbReference type="EMBL" id="MGHU01000033">
    <property type="protein sequence ID" value="OGM77111.1"/>
    <property type="molecule type" value="Genomic_DNA"/>
</dbReference>
<sequence>MRAFGAVLKEEREKHSFSINQLEKETKIKKTYLVALENQTWDKLPEFPIVVGFVRLISSQLGVKQNNLVALLRRDYPPANLTKKISPPREVFLKGITPKVWGIMVAVLLLLMGVGYLVFQYVDYNRNPKLVLTAPVEGVVVKSGTKINLEGKTDTDASVFFNNQAMYINHEGVFKTEYTVLESTVLSVTAISRAGKKTEVAREVKVSQ</sequence>
<reference evidence="2 3" key="1">
    <citation type="journal article" date="2016" name="Nat. Commun.">
        <title>Thousands of microbial genomes shed light on interconnected biogeochemical processes in an aquifer system.</title>
        <authorList>
            <person name="Anantharaman K."/>
            <person name="Brown C.T."/>
            <person name="Hug L.A."/>
            <person name="Sharon I."/>
            <person name="Castelle C.J."/>
            <person name="Probst A.J."/>
            <person name="Thomas B.C."/>
            <person name="Singh A."/>
            <person name="Wilkins M.J."/>
            <person name="Karaoz U."/>
            <person name="Brodie E.L."/>
            <person name="Williams K.H."/>
            <person name="Hubbard S.S."/>
            <person name="Banfield J.F."/>
        </authorList>
    </citation>
    <scope>NUCLEOTIDE SEQUENCE [LARGE SCALE GENOMIC DNA]</scope>
</reference>
<accession>A0A1F8CLH5</accession>
<dbReference type="GO" id="GO:0003677">
    <property type="term" value="F:DNA binding"/>
    <property type="evidence" value="ECO:0007669"/>
    <property type="project" value="InterPro"/>
</dbReference>
<dbReference type="Pfam" id="PF13413">
    <property type="entry name" value="HTH_25"/>
    <property type="match status" value="1"/>
</dbReference>
<dbReference type="InterPro" id="IPR013783">
    <property type="entry name" value="Ig-like_fold"/>
</dbReference>
<keyword evidence="1" id="KW-0812">Transmembrane</keyword>
<dbReference type="InterPro" id="IPR050400">
    <property type="entry name" value="Bact_Cytoskel_RodZ"/>
</dbReference>
<dbReference type="Proteomes" id="UP000179241">
    <property type="component" value="Unassembled WGS sequence"/>
</dbReference>
<evidence type="ECO:0000256" key="1">
    <source>
        <dbReference type="SAM" id="Phobius"/>
    </source>
</evidence>
<proteinExistence type="predicted"/>
<comment type="caution">
    <text evidence="2">The sequence shown here is derived from an EMBL/GenBank/DDBJ whole genome shotgun (WGS) entry which is preliminary data.</text>
</comment>
<protein>
    <recommendedName>
        <fullName evidence="4">HTH cro/C1-type domain-containing protein</fullName>
    </recommendedName>
</protein>
<keyword evidence="1" id="KW-1133">Transmembrane helix</keyword>
<dbReference type="PANTHER" id="PTHR34475">
    <property type="match status" value="1"/>
</dbReference>